<dbReference type="eggNOG" id="COG0438">
    <property type="taxonomic scope" value="Bacteria"/>
</dbReference>
<dbReference type="Pfam" id="PF21374">
    <property type="entry name" value="WsaF_N"/>
    <property type="match status" value="1"/>
</dbReference>
<dbReference type="InterPro" id="IPR048510">
    <property type="entry name" value="WsaF_N"/>
</dbReference>
<evidence type="ECO:0000259" key="1">
    <source>
        <dbReference type="Pfam" id="PF21374"/>
    </source>
</evidence>
<dbReference type="SUPFAM" id="SSF53756">
    <property type="entry name" value="UDP-Glycosyltransferase/glycogen phosphorylase"/>
    <property type="match status" value="1"/>
</dbReference>
<dbReference type="Gene3D" id="3.40.50.2000">
    <property type="entry name" value="Glycogen Phosphorylase B"/>
    <property type="match status" value="1"/>
</dbReference>
<sequence length="385" mass="42773">MDLVSADLPVRPEDLADSSALPRGITGEAREGKLRIGWVCAPPAGGSGGHTTLFRMVEMAEQRGHQCTLFLYDRNSDDVHRHEAIIRRHWKNLKADIRSATTGMDGMDAVIASSWGSAHVVASRAPKTANKFYFIQDFEPYFYPRGALYTFAEDTYRFGFTNIVLGEMVASRLRAEIGIEPDTVVPFGCDDGEYRLLRRDGASTPRAGVVYYAKRSVDRRGYLLAKLALERFHHDHPEHEIHVFGDRVSGWSVPVTNHGSLTPRDLNVLYNRTIASLTFSFTNISLVAEELMAAGNVPVLNDHDFAQADLFAPYAMWTRPNPAAMARALSAAVTAPDIEERARLLNASARRGWTTTAVTVSETIERVCAFPQSRTADTQFVEPQQ</sequence>
<proteinExistence type="predicted"/>
<protein>
    <recommendedName>
        <fullName evidence="1">WsaF N-terminal domain-containing protein</fullName>
    </recommendedName>
</protein>
<dbReference type="STRING" id="930171.Asphe3_39460"/>
<dbReference type="Gene3D" id="3.40.50.11090">
    <property type="match status" value="1"/>
</dbReference>
<organism evidence="2 3">
    <name type="scientific">Pseudarthrobacter phenanthrenivorans (strain DSM 18606 / JCM 16027 / LMG 23796 / Sphe3)</name>
    <name type="common">Arthrobacter phenanthrenivorans</name>
    <dbReference type="NCBI Taxonomy" id="930171"/>
    <lineage>
        <taxon>Bacteria</taxon>
        <taxon>Bacillati</taxon>
        <taxon>Actinomycetota</taxon>
        <taxon>Actinomycetes</taxon>
        <taxon>Micrococcales</taxon>
        <taxon>Micrococcaceae</taxon>
        <taxon>Pseudarthrobacter</taxon>
    </lineage>
</organism>
<accession>F0MA47</accession>
<dbReference type="HOGENOM" id="CLU_055246_1_0_11"/>
<gene>
    <name evidence="2" type="ordered locus">Asphe3_39460</name>
</gene>
<name>F0MA47_PSEPM</name>
<dbReference type="EMBL" id="CP002379">
    <property type="protein sequence ID" value="ADX75034.1"/>
    <property type="molecule type" value="Genomic_DNA"/>
</dbReference>
<feature type="domain" description="WsaF N-terminal" evidence="1">
    <location>
        <begin position="127"/>
        <end position="163"/>
    </location>
</feature>
<reference evidence="2 3" key="1">
    <citation type="journal article" date="2011" name="Stand. Genomic Sci.">
        <title>Complete genome sequence of Arthrobacter phenanthrenivorans type strain (Sphe3).</title>
        <authorList>
            <person name="Kallimanis A."/>
            <person name="Labutti K.M."/>
            <person name="Lapidus A."/>
            <person name="Clum A."/>
            <person name="Lykidis A."/>
            <person name="Mavromatis K."/>
            <person name="Pagani I."/>
            <person name="Liolios K."/>
            <person name="Ivanova N."/>
            <person name="Goodwin L."/>
            <person name="Pitluck S."/>
            <person name="Chen A."/>
            <person name="Palaniappan K."/>
            <person name="Markowitz V."/>
            <person name="Bristow J."/>
            <person name="Velentzas A.D."/>
            <person name="Perisynakis A."/>
            <person name="Ouzounis C.C."/>
            <person name="Kyrpides N.C."/>
            <person name="Koukkou A.I."/>
            <person name="Drainas C."/>
        </authorList>
    </citation>
    <scope>NUCLEOTIDE SEQUENCE [LARGE SCALE GENOMIC DNA]</scope>
    <source>
        <strain evidence="3">DSM 18606 / JCM 16027 / LMG 23796 / Sphe3</strain>
    </source>
</reference>
<evidence type="ECO:0000313" key="2">
    <source>
        <dbReference type="EMBL" id="ADX75034.1"/>
    </source>
</evidence>
<dbReference type="Proteomes" id="UP000008639">
    <property type="component" value="Chromosome"/>
</dbReference>
<dbReference type="AlphaFoldDB" id="F0MA47"/>
<evidence type="ECO:0000313" key="3">
    <source>
        <dbReference type="Proteomes" id="UP000008639"/>
    </source>
</evidence>
<dbReference type="GO" id="GO:0030247">
    <property type="term" value="F:polysaccharide binding"/>
    <property type="evidence" value="ECO:0007669"/>
    <property type="project" value="InterPro"/>
</dbReference>
<dbReference type="KEGG" id="apn:Asphe3_39460"/>